<evidence type="ECO:0000313" key="3">
    <source>
        <dbReference type="EMBL" id="RZC01557.1"/>
    </source>
</evidence>
<keyword evidence="3" id="KW-0675">Receptor</keyword>
<reference evidence="3 4" key="1">
    <citation type="submission" date="2018-09" db="EMBL/GenBank/DDBJ databases">
        <title>A high-quality reference genome of wild soybean provides a powerful tool to mine soybean genomes.</title>
        <authorList>
            <person name="Xie M."/>
            <person name="Chung C.Y.L."/>
            <person name="Li M.-W."/>
            <person name="Wong F.-L."/>
            <person name="Chan T.-F."/>
            <person name="Lam H.-M."/>
        </authorList>
    </citation>
    <scope>NUCLEOTIDE SEQUENCE [LARGE SCALE GENOMIC DNA]</scope>
    <source>
        <strain evidence="4">cv. W05</strain>
        <tissue evidence="3">Hypocotyl of etiolated seedlings</tissue>
    </source>
</reference>
<keyword evidence="2" id="KW-1133">Transmembrane helix</keyword>
<evidence type="ECO:0000313" key="4">
    <source>
        <dbReference type="Proteomes" id="UP000289340"/>
    </source>
</evidence>
<gene>
    <name evidence="3" type="ORF">D0Y65_016993</name>
</gene>
<evidence type="ECO:0000256" key="2">
    <source>
        <dbReference type="SAM" id="Phobius"/>
    </source>
</evidence>
<dbReference type="InterPro" id="IPR046959">
    <property type="entry name" value="PRK1-6/SRF4-like"/>
</dbReference>
<dbReference type="EMBL" id="QZWG01000007">
    <property type="protein sequence ID" value="RZC01557.1"/>
    <property type="molecule type" value="Genomic_DNA"/>
</dbReference>
<feature type="region of interest" description="Disordered" evidence="1">
    <location>
        <begin position="203"/>
        <end position="224"/>
    </location>
</feature>
<keyword evidence="3" id="KW-0418">Kinase</keyword>
<sequence>MIIVPAKQSSFPQTSSVTVPNNSRKKGLRVGVIVAIVVVACVAVLVAMSFAMAHCCTRGSTSGSVVGSETAKRKNGNSIRSEKMVYGNGGNLDRDSDGTNTEMERSKLVFFDRRNQFELEDLLRALTEMLEKGSLGTVYRVVLDDGCTVAVKRLKDANLCERNEFEQYVDGCIVDVVRKMPPLHGLKNAIQGMPPAGKAIPLVKPPTGATRKQSRQQHERDAPRRTHAVILLGDTC</sequence>
<dbReference type="InterPro" id="IPR011009">
    <property type="entry name" value="Kinase-like_dom_sf"/>
</dbReference>
<feature type="transmembrane region" description="Helical" evidence="2">
    <location>
        <begin position="30"/>
        <end position="52"/>
    </location>
</feature>
<dbReference type="SUPFAM" id="SSF56112">
    <property type="entry name" value="Protein kinase-like (PK-like)"/>
    <property type="match status" value="1"/>
</dbReference>
<dbReference type="GO" id="GO:0016301">
    <property type="term" value="F:kinase activity"/>
    <property type="evidence" value="ECO:0007669"/>
    <property type="project" value="UniProtKB-KW"/>
</dbReference>
<dbReference type="PANTHER" id="PTHR48007:SF6">
    <property type="entry name" value="LRR RECEPTOR-LIKE KINASE"/>
    <property type="match status" value="1"/>
</dbReference>
<comment type="caution">
    <text evidence="3">The sequence shown here is derived from an EMBL/GenBank/DDBJ whole genome shotgun (WGS) entry which is preliminary data.</text>
</comment>
<dbReference type="AlphaFoldDB" id="A0A445JST7"/>
<keyword evidence="3" id="KW-0808">Transferase</keyword>
<dbReference type="PANTHER" id="PTHR48007">
    <property type="entry name" value="LEUCINE-RICH REPEAT RECEPTOR-LIKE PROTEIN KINASE PXC1"/>
    <property type="match status" value="1"/>
</dbReference>
<keyword evidence="4" id="KW-1185">Reference proteome</keyword>
<protein>
    <submittedName>
        <fullName evidence="3">Leucine-rich repeat receptor-like protein kinase PXC1</fullName>
    </submittedName>
</protein>
<proteinExistence type="predicted"/>
<keyword evidence="2" id="KW-0472">Membrane</keyword>
<name>A0A445JST7_GLYSO</name>
<keyword evidence="2" id="KW-0812">Transmembrane</keyword>
<evidence type="ECO:0000256" key="1">
    <source>
        <dbReference type="SAM" id="MobiDB-lite"/>
    </source>
</evidence>
<dbReference type="Proteomes" id="UP000289340">
    <property type="component" value="Chromosome 7"/>
</dbReference>
<accession>A0A445JST7</accession>
<organism evidence="3 4">
    <name type="scientific">Glycine soja</name>
    <name type="common">Wild soybean</name>
    <dbReference type="NCBI Taxonomy" id="3848"/>
    <lineage>
        <taxon>Eukaryota</taxon>
        <taxon>Viridiplantae</taxon>
        <taxon>Streptophyta</taxon>
        <taxon>Embryophyta</taxon>
        <taxon>Tracheophyta</taxon>
        <taxon>Spermatophyta</taxon>
        <taxon>Magnoliopsida</taxon>
        <taxon>eudicotyledons</taxon>
        <taxon>Gunneridae</taxon>
        <taxon>Pentapetalae</taxon>
        <taxon>rosids</taxon>
        <taxon>fabids</taxon>
        <taxon>Fabales</taxon>
        <taxon>Fabaceae</taxon>
        <taxon>Papilionoideae</taxon>
        <taxon>50 kb inversion clade</taxon>
        <taxon>NPAAA clade</taxon>
        <taxon>indigoferoid/millettioid clade</taxon>
        <taxon>Phaseoleae</taxon>
        <taxon>Glycine</taxon>
        <taxon>Glycine subgen. Soja</taxon>
    </lineage>
</organism>
<dbReference type="Gene3D" id="3.30.200.20">
    <property type="entry name" value="Phosphorylase Kinase, domain 1"/>
    <property type="match status" value="1"/>
</dbReference>